<keyword evidence="5" id="KW-0460">Magnesium</keyword>
<dbReference type="Proteomes" id="UP000639396">
    <property type="component" value="Unassembled WGS sequence"/>
</dbReference>
<feature type="domain" description="Glutathionylspermidine synthase pre-ATP-grasp-like" evidence="6">
    <location>
        <begin position="4"/>
        <end position="385"/>
    </location>
</feature>
<evidence type="ECO:0000256" key="5">
    <source>
        <dbReference type="ARBA" id="ARBA00022842"/>
    </source>
</evidence>
<dbReference type="GO" id="GO:0005524">
    <property type="term" value="F:ATP binding"/>
    <property type="evidence" value="ECO:0007669"/>
    <property type="project" value="UniProtKB-KW"/>
</dbReference>
<keyword evidence="3" id="KW-0547">Nucleotide-binding</keyword>
<evidence type="ECO:0000259" key="6">
    <source>
        <dbReference type="Pfam" id="PF03738"/>
    </source>
</evidence>
<reference evidence="7" key="1">
    <citation type="submission" date="2020-09" db="EMBL/GenBank/DDBJ databases">
        <title>A novel bacterium of genus Paenibacillus, isolated from South China Sea.</title>
        <authorList>
            <person name="Huang H."/>
            <person name="Mo K."/>
            <person name="Hu Y."/>
        </authorList>
    </citation>
    <scope>NUCLEOTIDE SEQUENCE</scope>
    <source>
        <strain evidence="7">IB182363</strain>
    </source>
</reference>
<keyword evidence="8" id="KW-1185">Reference proteome</keyword>
<dbReference type="Gene3D" id="3.30.1490.330">
    <property type="match status" value="1"/>
</dbReference>
<evidence type="ECO:0000313" key="8">
    <source>
        <dbReference type="Proteomes" id="UP000639396"/>
    </source>
</evidence>
<accession>A0A927GYH3</accession>
<organism evidence="7 8">
    <name type="scientific">Paenibacillus oceani</name>
    <dbReference type="NCBI Taxonomy" id="2772510"/>
    <lineage>
        <taxon>Bacteria</taxon>
        <taxon>Bacillati</taxon>
        <taxon>Bacillota</taxon>
        <taxon>Bacilli</taxon>
        <taxon>Bacillales</taxon>
        <taxon>Paenibacillaceae</taxon>
        <taxon>Paenibacillus</taxon>
    </lineage>
</organism>
<dbReference type="GO" id="GO:0016874">
    <property type="term" value="F:ligase activity"/>
    <property type="evidence" value="ECO:0007669"/>
    <property type="project" value="UniProtKB-KW"/>
</dbReference>
<dbReference type="Pfam" id="PF03738">
    <property type="entry name" value="GSP_synth"/>
    <property type="match status" value="1"/>
</dbReference>
<dbReference type="SUPFAM" id="SSF52440">
    <property type="entry name" value="PreATP-grasp domain"/>
    <property type="match status" value="1"/>
</dbReference>
<keyword evidence="1" id="KW-0436">Ligase</keyword>
<dbReference type="InterPro" id="IPR005494">
    <property type="entry name" value="GSPS_pre-ATP-grasp-like_dom"/>
</dbReference>
<gene>
    <name evidence="7" type="ORF">IDH45_00425</name>
</gene>
<dbReference type="InterPro" id="IPR016185">
    <property type="entry name" value="PreATP-grasp_dom_sf"/>
</dbReference>
<name>A0A927GYH3_9BACL</name>
<dbReference type="AlphaFoldDB" id="A0A927GYH3"/>
<dbReference type="EMBL" id="JACXJA010000001">
    <property type="protein sequence ID" value="MBD2860449.1"/>
    <property type="molecule type" value="Genomic_DNA"/>
</dbReference>
<dbReference type="SUPFAM" id="SSF56059">
    <property type="entry name" value="Glutathione synthetase ATP-binding domain-like"/>
    <property type="match status" value="1"/>
</dbReference>
<evidence type="ECO:0000256" key="4">
    <source>
        <dbReference type="ARBA" id="ARBA00022840"/>
    </source>
</evidence>
<evidence type="ECO:0000256" key="2">
    <source>
        <dbReference type="ARBA" id="ARBA00022723"/>
    </source>
</evidence>
<sequence>MYGEEYALAMMLHISENERRELAVATERLGAVMMRTAEIVRQADFELFAELGLPEATWRAVRIAVSEQLPTVIGRFDFAWTKEGLKMLEFNSDTPTGIVEAFHVNGHICKQYGMADPNEDMATHLTAAFRNAEETYRLNGYPTGRVVFSALDWHEEDAGTTRYLMRQSGLSGARFAALSDLRVYEDRLCLLADGEHEPIDLLYRLHALEKLAEDRDEDGYPTGEHALSLMADRRLAVLNPPSALIAQTKAMQALVWNLYEAGEFYTEEEREAIRTYMLPTYMENRFEGRCPYVTKPILGREGGGVTLYEADGTALERDGEELYWDQPMIYQQRVELPVVPIRHEGGEAEARLLWGSFWIGGRASAIVARAGGRITGNMAYYVPVGIGEAEAPAGVEPEPAG</sequence>
<protein>
    <submittedName>
        <fullName evidence="7">Glutathionylspermidine synthase family protein</fullName>
    </submittedName>
</protein>
<proteinExistence type="predicted"/>
<evidence type="ECO:0000256" key="3">
    <source>
        <dbReference type="ARBA" id="ARBA00022741"/>
    </source>
</evidence>
<keyword evidence="4" id="KW-0067">ATP-binding</keyword>
<comment type="caution">
    <text evidence="7">The sequence shown here is derived from an EMBL/GenBank/DDBJ whole genome shotgun (WGS) entry which is preliminary data.</text>
</comment>
<keyword evidence="2" id="KW-0479">Metal-binding</keyword>
<evidence type="ECO:0000256" key="1">
    <source>
        <dbReference type="ARBA" id="ARBA00022598"/>
    </source>
</evidence>
<dbReference type="GO" id="GO:0046872">
    <property type="term" value="F:metal ion binding"/>
    <property type="evidence" value="ECO:0007669"/>
    <property type="project" value="UniProtKB-KW"/>
</dbReference>
<evidence type="ECO:0000313" key="7">
    <source>
        <dbReference type="EMBL" id="MBD2860449.1"/>
    </source>
</evidence>